<reference evidence="2 3" key="1">
    <citation type="submission" date="2018-05" db="EMBL/GenBank/DDBJ databases">
        <title>complete genome sequence of Aquabacterium olei NBRC 110486.</title>
        <authorList>
            <person name="Tang B."/>
            <person name="Chang J."/>
            <person name="Zhang L."/>
            <person name="Yang H."/>
        </authorList>
    </citation>
    <scope>NUCLEOTIDE SEQUENCE [LARGE SCALE GENOMIC DNA]</scope>
    <source>
        <strain evidence="2 3">NBRC 110486</strain>
    </source>
</reference>
<dbReference type="Pfam" id="PF11804">
    <property type="entry name" value="DUF3325"/>
    <property type="match status" value="1"/>
</dbReference>
<keyword evidence="1" id="KW-0472">Membrane</keyword>
<gene>
    <name evidence="2" type="ORF">DEH84_00640</name>
</gene>
<evidence type="ECO:0000313" key="3">
    <source>
        <dbReference type="Proteomes" id="UP000244892"/>
    </source>
</evidence>
<dbReference type="Proteomes" id="UP000244892">
    <property type="component" value="Chromosome"/>
</dbReference>
<dbReference type="KEGG" id="aon:DEH84_00640"/>
<keyword evidence="3" id="KW-1185">Reference proteome</keyword>
<evidence type="ECO:0000313" key="2">
    <source>
        <dbReference type="EMBL" id="AWI52119.1"/>
    </source>
</evidence>
<sequence>MSDWLNTLMAPLLAHAGMVWLALAMPVHWQQVQDTRSEPEPGTQRRLRVLGAAALGGALVACLQRDHPSMAVLVWVMWLTVAAVAVTLGLAWRPRTWRLWAGWRRS</sequence>
<keyword evidence="1" id="KW-1133">Transmembrane helix</keyword>
<feature type="transmembrane region" description="Helical" evidence="1">
    <location>
        <begin position="72"/>
        <end position="92"/>
    </location>
</feature>
<organism evidence="2 3">
    <name type="scientific">Aquabacterium olei</name>
    <dbReference type="NCBI Taxonomy" id="1296669"/>
    <lineage>
        <taxon>Bacteria</taxon>
        <taxon>Pseudomonadati</taxon>
        <taxon>Pseudomonadota</taxon>
        <taxon>Betaproteobacteria</taxon>
        <taxon>Burkholderiales</taxon>
        <taxon>Aquabacterium</taxon>
    </lineage>
</organism>
<dbReference type="OrthoDB" id="5988692at2"/>
<dbReference type="AlphaFoldDB" id="A0A2U8FM96"/>
<protein>
    <submittedName>
        <fullName evidence="2">DUF3325 domain-containing protein</fullName>
    </submittedName>
</protein>
<accession>A0A2U8FM96</accession>
<dbReference type="EMBL" id="CP029210">
    <property type="protein sequence ID" value="AWI52119.1"/>
    <property type="molecule type" value="Genomic_DNA"/>
</dbReference>
<evidence type="ECO:0000256" key="1">
    <source>
        <dbReference type="SAM" id="Phobius"/>
    </source>
</evidence>
<feature type="transmembrane region" description="Helical" evidence="1">
    <location>
        <begin position="12"/>
        <end position="29"/>
    </location>
</feature>
<name>A0A2U8FM96_9BURK</name>
<proteinExistence type="predicted"/>
<dbReference type="RefSeq" id="WP_109033837.1">
    <property type="nucleotide sequence ID" value="NZ_CP029210.1"/>
</dbReference>
<keyword evidence="1" id="KW-0812">Transmembrane</keyword>
<dbReference type="InterPro" id="IPR021762">
    <property type="entry name" value="DUF3325"/>
</dbReference>